<feature type="region of interest" description="Disordered" evidence="1">
    <location>
        <begin position="1"/>
        <end position="36"/>
    </location>
</feature>
<organism evidence="2 3">
    <name type="scientific">Chiloscyllium punctatum</name>
    <name type="common">Brownbanded bambooshark</name>
    <name type="synonym">Hemiscyllium punctatum</name>
    <dbReference type="NCBI Taxonomy" id="137246"/>
    <lineage>
        <taxon>Eukaryota</taxon>
        <taxon>Metazoa</taxon>
        <taxon>Chordata</taxon>
        <taxon>Craniata</taxon>
        <taxon>Vertebrata</taxon>
        <taxon>Chondrichthyes</taxon>
        <taxon>Elasmobranchii</taxon>
        <taxon>Galeomorphii</taxon>
        <taxon>Galeoidea</taxon>
        <taxon>Orectolobiformes</taxon>
        <taxon>Hemiscylliidae</taxon>
        <taxon>Chiloscyllium</taxon>
    </lineage>
</organism>
<reference evidence="2 3" key="1">
    <citation type="journal article" date="2018" name="Nat. Ecol. Evol.">
        <title>Shark genomes provide insights into elasmobranch evolution and the origin of vertebrates.</title>
        <authorList>
            <person name="Hara Y"/>
            <person name="Yamaguchi K"/>
            <person name="Onimaru K"/>
            <person name="Kadota M"/>
            <person name="Koyanagi M"/>
            <person name="Keeley SD"/>
            <person name="Tatsumi K"/>
            <person name="Tanaka K"/>
            <person name="Motone F"/>
            <person name="Kageyama Y"/>
            <person name="Nozu R"/>
            <person name="Adachi N"/>
            <person name="Nishimura O"/>
            <person name="Nakagawa R"/>
            <person name="Tanegashima C"/>
            <person name="Kiyatake I"/>
            <person name="Matsumoto R"/>
            <person name="Murakumo K"/>
            <person name="Nishida K"/>
            <person name="Terakita A"/>
            <person name="Kuratani S"/>
            <person name="Sato K"/>
            <person name="Hyodo S Kuraku.S."/>
        </authorList>
    </citation>
    <scope>NUCLEOTIDE SEQUENCE [LARGE SCALE GENOMIC DNA]</scope>
</reference>
<dbReference type="EMBL" id="BEZZ01101663">
    <property type="protein sequence ID" value="GCC43434.1"/>
    <property type="molecule type" value="Genomic_DNA"/>
</dbReference>
<feature type="compositionally biased region" description="Polar residues" evidence="1">
    <location>
        <begin position="1"/>
        <end position="26"/>
    </location>
</feature>
<accession>A0A401TLD2</accession>
<feature type="non-terminal residue" evidence="2">
    <location>
        <position position="36"/>
    </location>
</feature>
<protein>
    <submittedName>
        <fullName evidence="2">Uncharacterized protein</fullName>
    </submittedName>
</protein>
<dbReference type="AlphaFoldDB" id="A0A401TLD2"/>
<keyword evidence="3" id="KW-1185">Reference proteome</keyword>
<sequence length="36" mass="3807">MDSALTPTSLSLGNGMDSSLTPTSLRLGNRMYPHGQ</sequence>
<name>A0A401TLD2_CHIPU</name>
<evidence type="ECO:0000256" key="1">
    <source>
        <dbReference type="SAM" id="MobiDB-lite"/>
    </source>
</evidence>
<evidence type="ECO:0000313" key="3">
    <source>
        <dbReference type="Proteomes" id="UP000287033"/>
    </source>
</evidence>
<dbReference type="Proteomes" id="UP000287033">
    <property type="component" value="Unassembled WGS sequence"/>
</dbReference>
<proteinExistence type="predicted"/>
<comment type="caution">
    <text evidence="2">The sequence shown here is derived from an EMBL/GenBank/DDBJ whole genome shotgun (WGS) entry which is preliminary data.</text>
</comment>
<gene>
    <name evidence="2" type="ORF">chiPu_0027351</name>
</gene>
<evidence type="ECO:0000313" key="2">
    <source>
        <dbReference type="EMBL" id="GCC43434.1"/>
    </source>
</evidence>